<dbReference type="Proteomes" id="UP000190896">
    <property type="component" value="Unassembled WGS sequence"/>
</dbReference>
<name>A0A1T2KYI3_9GAMM</name>
<dbReference type="AlphaFoldDB" id="A0A1T2KYI3"/>
<sequence length="98" mass="11046">MRIAVPARSAVQYGGDRDLVSCEMQMKTQCYGGSDTDHGHKNKEDIRFAMSLVIASVHTPSRGCFSRGMKQIMAYRRENYLAAVHMPERYDGNRCTAI</sequence>
<reference evidence="1 2" key="1">
    <citation type="submission" date="2016-11" db="EMBL/GenBank/DDBJ databases">
        <title>Mixed transmission modes and dynamic genome evolution in an obligate animal-bacterial symbiosis.</title>
        <authorList>
            <person name="Russell S.L."/>
            <person name="Corbett-Detig R.B."/>
            <person name="Cavanaugh C.M."/>
        </authorList>
    </citation>
    <scope>NUCLEOTIDE SEQUENCE [LARGE SCALE GENOMIC DNA]</scope>
    <source>
        <strain evidence="1">Se-Cadez</strain>
    </source>
</reference>
<organism evidence="1 2">
    <name type="scientific">Solemya velesiana gill symbiont</name>
    <dbReference type="NCBI Taxonomy" id="1918948"/>
    <lineage>
        <taxon>Bacteria</taxon>
        <taxon>Pseudomonadati</taxon>
        <taxon>Pseudomonadota</taxon>
        <taxon>Gammaproteobacteria</taxon>
        <taxon>sulfur-oxidizing symbionts</taxon>
    </lineage>
</organism>
<evidence type="ECO:0000313" key="1">
    <source>
        <dbReference type="EMBL" id="OOZ37820.1"/>
    </source>
</evidence>
<evidence type="ECO:0000313" key="2">
    <source>
        <dbReference type="Proteomes" id="UP000190896"/>
    </source>
</evidence>
<keyword evidence="2" id="KW-1185">Reference proteome</keyword>
<gene>
    <name evidence="1" type="ORF">BOW51_00725</name>
</gene>
<comment type="caution">
    <text evidence="1">The sequence shown here is derived from an EMBL/GenBank/DDBJ whole genome shotgun (WGS) entry which is preliminary data.</text>
</comment>
<dbReference type="EMBL" id="MPRJ01000002">
    <property type="protein sequence ID" value="OOZ37820.1"/>
    <property type="molecule type" value="Genomic_DNA"/>
</dbReference>
<accession>A0A1T2KYI3</accession>
<protein>
    <submittedName>
        <fullName evidence="1">Uncharacterized protein</fullName>
    </submittedName>
</protein>
<proteinExistence type="predicted"/>